<evidence type="ECO:0000256" key="8">
    <source>
        <dbReference type="SAM" id="Phobius"/>
    </source>
</evidence>
<dbReference type="Pfam" id="PF00082">
    <property type="entry name" value="Peptidase_S8"/>
    <property type="match status" value="1"/>
</dbReference>
<dbReference type="Pfam" id="PF05922">
    <property type="entry name" value="Inhibitor_I9"/>
    <property type="match status" value="1"/>
</dbReference>
<organism evidence="11 12">
    <name type="scientific">Actinokineospora cianjurensis</name>
    <dbReference type="NCBI Taxonomy" id="585224"/>
    <lineage>
        <taxon>Bacteria</taxon>
        <taxon>Bacillati</taxon>
        <taxon>Actinomycetota</taxon>
        <taxon>Actinomycetes</taxon>
        <taxon>Pseudonocardiales</taxon>
        <taxon>Pseudonocardiaceae</taxon>
        <taxon>Actinokineospora</taxon>
    </lineage>
</organism>
<feature type="domain" description="Peptidase S8/S53" evidence="9">
    <location>
        <begin position="174"/>
        <end position="404"/>
    </location>
</feature>
<dbReference type="Proteomes" id="UP000282454">
    <property type="component" value="Unassembled WGS sequence"/>
</dbReference>
<dbReference type="PRINTS" id="PR00723">
    <property type="entry name" value="SUBTILISIN"/>
</dbReference>
<dbReference type="InterPro" id="IPR034193">
    <property type="entry name" value="PCSK9_ProteinaseK-like"/>
</dbReference>
<evidence type="ECO:0000256" key="7">
    <source>
        <dbReference type="SAM" id="MobiDB-lite"/>
    </source>
</evidence>
<feature type="active site" description="Charge relay system" evidence="5">
    <location>
        <position position="369"/>
    </location>
</feature>
<dbReference type="GO" id="GO:0006508">
    <property type="term" value="P:proteolysis"/>
    <property type="evidence" value="ECO:0007669"/>
    <property type="project" value="UniProtKB-KW"/>
</dbReference>
<dbReference type="InterPro" id="IPR022398">
    <property type="entry name" value="Peptidase_S8_His-AS"/>
</dbReference>
<dbReference type="OrthoDB" id="9766923at2"/>
<dbReference type="AlphaFoldDB" id="A0A421B2P7"/>
<keyword evidence="8" id="KW-0472">Membrane</keyword>
<keyword evidence="3 5" id="KW-0378">Hydrolase</keyword>
<dbReference type="InterPro" id="IPR010259">
    <property type="entry name" value="S8pro/Inhibitor_I9"/>
</dbReference>
<protein>
    <submittedName>
        <fullName evidence="11">Subtilisin family serine protease</fullName>
    </submittedName>
</protein>
<dbReference type="PANTHER" id="PTHR43806:SF11">
    <property type="entry name" value="CEREVISIN-RELATED"/>
    <property type="match status" value="1"/>
</dbReference>
<feature type="active site" description="Charge relay system" evidence="5">
    <location>
        <position position="214"/>
    </location>
</feature>
<dbReference type="FunFam" id="3.40.50.200:FF:000014">
    <property type="entry name" value="Proteinase K"/>
    <property type="match status" value="1"/>
</dbReference>
<feature type="region of interest" description="Disordered" evidence="7">
    <location>
        <begin position="528"/>
        <end position="548"/>
    </location>
</feature>
<proteinExistence type="inferred from homology"/>
<evidence type="ECO:0000256" key="2">
    <source>
        <dbReference type="ARBA" id="ARBA00022670"/>
    </source>
</evidence>
<keyword evidence="8" id="KW-0812">Transmembrane</keyword>
<feature type="domain" description="Inhibitor I9" evidence="10">
    <location>
        <begin position="74"/>
        <end position="141"/>
    </location>
</feature>
<evidence type="ECO:0000313" key="11">
    <source>
        <dbReference type="EMBL" id="RLK58538.1"/>
    </source>
</evidence>
<feature type="transmembrane region" description="Helical" evidence="8">
    <location>
        <begin position="35"/>
        <end position="57"/>
    </location>
</feature>
<dbReference type="CDD" id="cd04077">
    <property type="entry name" value="Peptidases_S8_PCSK9_ProteinaseK_like"/>
    <property type="match status" value="1"/>
</dbReference>
<evidence type="ECO:0000256" key="1">
    <source>
        <dbReference type="ARBA" id="ARBA00011073"/>
    </source>
</evidence>
<evidence type="ECO:0000259" key="9">
    <source>
        <dbReference type="Pfam" id="PF00082"/>
    </source>
</evidence>
<dbReference type="PANTHER" id="PTHR43806">
    <property type="entry name" value="PEPTIDASE S8"/>
    <property type="match status" value="1"/>
</dbReference>
<dbReference type="InterPro" id="IPR000209">
    <property type="entry name" value="Peptidase_S8/S53_dom"/>
</dbReference>
<evidence type="ECO:0000256" key="6">
    <source>
        <dbReference type="RuleBase" id="RU003355"/>
    </source>
</evidence>
<keyword evidence="4 5" id="KW-0720">Serine protease</keyword>
<dbReference type="EMBL" id="RCDD01000002">
    <property type="protein sequence ID" value="RLK58538.1"/>
    <property type="molecule type" value="Genomic_DNA"/>
</dbReference>
<dbReference type="PROSITE" id="PS00137">
    <property type="entry name" value="SUBTILASE_HIS"/>
    <property type="match status" value="1"/>
</dbReference>
<comment type="similarity">
    <text evidence="1 5 6">Belongs to the peptidase S8 family.</text>
</comment>
<keyword evidence="2 5" id="KW-0645">Protease</keyword>
<evidence type="ECO:0000256" key="5">
    <source>
        <dbReference type="PROSITE-ProRule" id="PRU01240"/>
    </source>
</evidence>
<dbReference type="PROSITE" id="PS00136">
    <property type="entry name" value="SUBTILASE_ASP"/>
    <property type="match status" value="1"/>
</dbReference>
<dbReference type="PROSITE" id="PS51892">
    <property type="entry name" value="SUBTILASE"/>
    <property type="match status" value="1"/>
</dbReference>
<feature type="compositionally biased region" description="Polar residues" evidence="7">
    <location>
        <begin position="529"/>
        <end position="548"/>
    </location>
</feature>
<comment type="caution">
    <text evidence="11">The sequence shown here is derived from an EMBL/GenBank/DDBJ whole genome shotgun (WGS) entry which is preliminary data.</text>
</comment>
<dbReference type="GO" id="GO:0005615">
    <property type="term" value="C:extracellular space"/>
    <property type="evidence" value="ECO:0007669"/>
    <property type="project" value="TreeGrafter"/>
</dbReference>
<dbReference type="SUPFAM" id="SSF52743">
    <property type="entry name" value="Subtilisin-like"/>
    <property type="match status" value="1"/>
</dbReference>
<dbReference type="InterPro" id="IPR036852">
    <property type="entry name" value="Peptidase_S8/S53_dom_sf"/>
</dbReference>
<sequence length="548" mass="56054">MQARCPDRPEAGWSVTQAQEEVLSAQRIGRRRGGFLWRAVGTAAVVTAALAVGPVSANAAEATVARAAEAVPDQYVVVLKDTGAVSAAQTASSLAARYGGSVTQTWQHALRGFAVTTNAANARRLAADPAVASVSENGVVRASDIQPNPPSWGLDRIDQRNLPLSGTYEYTGTGAGVTAYVLDTGIRTTHTTFGGRASWGFNAVDTNNTDCNGHGTHVAGTIGGAQYGVAKGVRLVAVKVLNCAGSGSYAAIISGVDWVTANATRPAVANMSLGGTASAASVPLENAIRNSINSGITYAVASGNSAADACGFSPARVAEAITVNASDTADRRASFSNFGTCTDIYAPGAGITSSWYTSDTDATSLDGTSMASPHVAGAAALYVAANPGATPAAVQAGLLAAATPEKITDGGAVSGLLYTGTAPPTATIKSLGRYWNGKDHVTATTAQGAGYRYEGPLGGVYVTPQPGTHALYRCQVNWSYIDYFTSLDPLCEGRGRLGVLGYVHSAPTGTFTIGLYRCLVRANGDHMESNQSDCEGQTSEGLLGYTSS</sequence>
<name>A0A421B2P7_9PSEU</name>
<dbReference type="InterPro" id="IPR015500">
    <property type="entry name" value="Peptidase_S8_subtilisin-rel"/>
</dbReference>
<keyword evidence="12" id="KW-1185">Reference proteome</keyword>
<dbReference type="InterPro" id="IPR023828">
    <property type="entry name" value="Peptidase_S8_Ser-AS"/>
</dbReference>
<evidence type="ECO:0000256" key="4">
    <source>
        <dbReference type="ARBA" id="ARBA00022825"/>
    </source>
</evidence>
<evidence type="ECO:0000259" key="10">
    <source>
        <dbReference type="Pfam" id="PF05922"/>
    </source>
</evidence>
<dbReference type="PROSITE" id="PS00138">
    <property type="entry name" value="SUBTILASE_SER"/>
    <property type="match status" value="1"/>
</dbReference>
<accession>A0A421B2P7</accession>
<dbReference type="GO" id="GO:0004252">
    <property type="term" value="F:serine-type endopeptidase activity"/>
    <property type="evidence" value="ECO:0007669"/>
    <property type="project" value="UniProtKB-UniRule"/>
</dbReference>
<dbReference type="Gene3D" id="3.30.70.80">
    <property type="entry name" value="Peptidase S8 propeptide/proteinase inhibitor I9"/>
    <property type="match status" value="1"/>
</dbReference>
<dbReference type="InterPro" id="IPR023827">
    <property type="entry name" value="Peptidase_S8_Asp-AS"/>
</dbReference>
<dbReference type="InterPro" id="IPR037045">
    <property type="entry name" value="S8pro/Inhibitor_I9_sf"/>
</dbReference>
<evidence type="ECO:0000313" key="12">
    <source>
        <dbReference type="Proteomes" id="UP000282454"/>
    </source>
</evidence>
<keyword evidence="8" id="KW-1133">Transmembrane helix</keyword>
<dbReference type="SUPFAM" id="SSF54897">
    <property type="entry name" value="Protease propeptides/inhibitors"/>
    <property type="match status" value="1"/>
</dbReference>
<gene>
    <name evidence="11" type="ORF">CLV68_3006</name>
</gene>
<evidence type="ECO:0000256" key="3">
    <source>
        <dbReference type="ARBA" id="ARBA00022801"/>
    </source>
</evidence>
<dbReference type="Gene3D" id="3.40.50.200">
    <property type="entry name" value="Peptidase S8/S53 domain"/>
    <property type="match status" value="1"/>
</dbReference>
<feature type="active site" description="Charge relay system" evidence="5">
    <location>
        <position position="183"/>
    </location>
</feature>
<dbReference type="InterPro" id="IPR050131">
    <property type="entry name" value="Peptidase_S8_subtilisin-like"/>
</dbReference>
<reference evidence="11 12" key="1">
    <citation type="submission" date="2018-10" db="EMBL/GenBank/DDBJ databases">
        <title>Genomic Encyclopedia of Archaeal and Bacterial Type Strains, Phase II (KMG-II): from individual species to whole genera.</title>
        <authorList>
            <person name="Goeker M."/>
        </authorList>
    </citation>
    <scope>NUCLEOTIDE SEQUENCE [LARGE SCALE GENOMIC DNA]</scope>
    <source>
        <strain evidence="11 12">DSM 45657</strain>
    </source>
</reference>